<name>A0A1R1Y2I8_9FUNG</name>
<comment type="caution">
    <text evidence="5">The sequence shown here is derived from an EMBL/GenBank/DDBJ whole genome shotgun (WGS) entry which is preliminary data.</text>
</comment>
<feature type="compositionally biased region" description="Polar residues" evidence="3">
    <location>
        <begin position="240"/>
        <end position="252"/>
    </location>
</feature>
<dbReference type="Proteomes" id="UP000187283">
    <property type="component" value="Unassembled WGS sequence"/>
</dbReference>
<dbReference type="InterPro" id="IPR026714">
    <property type="entry name" value="SMAP"/>
</dbReference>
<sequence length="286" mass="31967">MGKKDKSQAESSNSSKTEIDQKTDLSSNDEKSKKKLKLARVDKTSSAECKKENSKDNSSDKKKKDKSSDKKKKDKSSDKKKKDKSSDKKEKDKSSDKKDKKDKSSDKKDKKDKSSDKKEKKDKSQNKKRVKSEGDKNDFDSKKSDKKDSKSKKRKLDNESAEEKNSSARIDTVDNPVISENEVNSSSNADAGLNSGSTKWNQWEKSSFANDARKNKFLRLMGAKKNGIDANASAAGKPATESSNTYTSAIEASTNREISSNLEKQFQMGLEMRKMKNRGRNVGFGI</sequence>
<dbReference type="OrthoDB" id="10066125at2759"/>
<dbReference type="AlphaFoldDB" id="A0A1R1Y2I8"/>
<evidence type="ECO:0000256" key="2">
    <source>
        <dbReference type="ARBA" id="ARBA00016161"/>
    </source>
</evidence>
<accession>A0A1R1Y2I8</accession>
<evidence type="ECO:0000256" key="3">
    <source>
        <dbReference type="SAM" id="MobiDB-lite"/>
    </source>
</evidence>
<feature type="compositionally biased region" description="Basic residues" evidence="3">
    <location>
        <begin position="69"/>
        <end position="83"/>
    </location>
</feature>
<feature type="compositionally biased region" description="Basic and acidic residues" evidence="3">
    <location>
        <begin position="17"/>
        <end position="32"/>
    </location>
</feature>
<reference evidence="5 6" key="1">
    <citation type="submission" date="2017-01" db="EMBL/GenBank/DDBJ databases">
        <authorList>
            <person name="Mah S.A."/>
            <person name="Swanson W.J."/>
            <person name="Moy G.W."/>
            <person name="Vacquier V.D."/>
        </authorList>
    </citation>
    <scope>NUCLEOTIDE SEQUENCE [LARGE SCALE GENOMIC DNA]</scope>
    <source>
        <strain evidence="5 6">GSMNP</strain>
    </source>
</reference>
<feature type="region of interest" description="Disordered" evidence="3">
    <location>
        <begin position="1"/>
        <end position="199"/>
    </location>
</feature>
<evidence type="ECO:0000313" key="5">
    <source>
        <dbReference type="EMBL" id="OMJ21177.1"/>
    </source>
</evidence>
<dbReference type="Pfam" id="PF15477">
    <property type="entry name" value="SMAP"/>
    <property type="match status" value="1"/>
</dbReference>
<protein>
    <recommendedName>
        <fullName evidence="2">Small acidic protein</fullName>
    </recommendedName>
</protein>
<proteinExistence type="inferred from homology"/>
<dbReference type="PANTHER" id="PTHR22175">
    <property type="entry name" value="SMALL ACIDIC PROTEIN-RELATED"/>
    <property type="match status" value="1"/>
</dbReference>
<gene>
    <name evidence="5" type="ORF">AYI70_g3623</name>
</gene>
<evidence type="ECO:0000313" key="6">
    <source>
        <dbReference type="Proteomes" id="UP000187283"/>
    </source>
</evidence>
<keyword evidence="6" id="KW-1185">Reference proteome</keyword>
<feature type="compositionally biased region" description="Basic and acidic residues" evidence="3">
    <location>
        <begin position="156"/>
        <end position="166"/>
    </location>
</feature>
<comment type="similarity">
    <text evidence="1">Belongs to the SMAP family.</text>
</comment>
<feature type="compositionally biased region" description="Low complexity" evidence="3">
    <location>
        <begin position="175"/>
        <end position="188"/>
    </location>
</feature>
<evidence type="ECO:0000259" key="4">
    <source>
        <dbReference type="Pfam" id="PF15477"/>
    </source>
</evidence>
<organism evidence="5 6">
    <name type="scientific">Smittium culicis</name>
    <dbReference type="NCBI Taxonomy" id="133412"/>
    <lineage>
        <taxon>Eukaryota</taxon>
        <taxon>Fungi</taxon>
        <taxon>Fungi incertae sedis</taxon>
        <taxon>Zoopagomycota</taxon>
        <taxon>Kickxellomycotina</taxon>
        <taxon>Harpellomycetes</taxon>
        <taxon>Harpellales</taxon>
        <taxon>Legeriomycetaceae</taxon>
        <taxon>Smittium</taxon>
    </lineage>
</organism>
<dbReference type="InterPro" id="IPR028124">
    <property type="entry name" value="SMAP_dom"/>
</dbReference>
<feature type="compositionally biased region" description="Basic and acidic residues" evidence="3">
    <location>
        <begin position="39"/>
        <end position="68"/>
    </location>
</feature>
<dbReference type="PANTHER" id="PTHR22175:SF0">
    <property type="entry name" value="SMALL ACIDIC PROTEIN"/>
    <property type="match status" value="1"/>
</dbReference>
<feature type="domain" description="Small acidic protein-like" evidence="4">
    <location>
        <begin position="203"/>
        <end position="285"/>
    </location>
</feature>
<evidence type="ECO:0000256" key="1">
    <source>
        <dbReference type="ARBA" id="ARBA00006502"/>
    </source>
</evidence>
<dbReference type="EMBL" id="LSSN01001064">
    <property type="protein sequence ID" value="OMJ21177.1"/>
    <property type="molecule type" value="Genomic_DNA"/>
</dbReference>
<feature type="region of interest" description="Disordered" evidence="3">
    <location>
        <begin position="230"/>
        <end position="252"/>
    </location>
</feature>
<feature type="compositionally biased region" description="Basic and acidic residues" evidence="3">
    <location>
        <begin position="84"/>
        <end position="148"/>
    </location>
</feature>